<evidence type="ECO:0000313" key="3">
    <source>
        <dbReference type="Proteomes" id="UP000767238"/>
    </source>
</evidence>
<name>A0A9P8GS38_AURME</name>
<organism evidence="2 3">
    <name type="scientific">Aureobasidium melanogenum</name>
    <name type="common">Aureobasidium pullulans var. melanogenum</name>
    <dbReference type="NCBI Taxonomy" id="46634"/>
    <lineage>
        <taxon>Eukaryota</taxon>
        <taxon>Fungi</taxon>
        <taxon>Dikarya</taxon>
        <taxon>Ascomycota</taxon>
        <taxon>Pezizomycotina</taxon>
        <taxon>Dothideomycetes</taxon>
        <taxon>Dothideomycetidae</taxon>
        <taxon>Dothideales</taxon>
        <taxon>Saccotheciaceae</taxon>
        <taxon>Aureobasidium</taxon>
    </lineage>
</organism>
<evidence type="ECO:0000313" key="2">
    <source>
        <dbReference type="EMBL" id="KAH0238004.1"/>
    </source>
</evidence>
<proteinExistence type="predicted"/>
<evidence type="ECO:0000256" key="1">
    <source>
        <dbReference type="SAM" id="MobiDB-lite"/>
    </source>
</evidence>
<reference evidence="2" key="1">
    <citation type="journal article" date="2021" name="J Fungi (Basel)">
        <title>Virulence traits and population genomics of the black yeast Aureobasidium melanogenum.</title>
        <authorList>
            <person name="Cernosa A."/>
            <person name="Sun X."/>
            <person name="Gostincar C."/>
            <person name="Fang C."/>
            <person name="Gunde-Cimerman N."/>
            <person name="Song Z."/>
        </authorList>
    </citation>
    <scope>NUCLEOTIDE SEQUENCE</scope>
    <source>
        <strain evidence="2">EXF-8016</strain>
    </source>
</reference>
<gene>
    <name evidence="2" type="ORF">KCV03_g220</name>
</gene>
<dbReference type="Proteomes" id="UP000767238">
    <property type="component" value="Unassembled WGS sequence"/>
</dbReference>
<feature type="region of interest" description="Disordered" evidence="1">
    <location>
        <begin position="75"/>
        <end position="95"/>
    </location>
</feature>
<feature type="non-terminal residue" evidence="2">
    <location>
        <position position="1"/>
    </location>
</feature>
<dbReference type="AlphaFoldDB" id="A0A9P8GS38"/>
<feature type="non-terminal residue" evidence="2">
    <location>
        <position position="95"/>
    </location>
</feature>
<dbReference type="EMBL" id="JAHFYH010000001">
    <property type="protein sequence ID" value="KAH0238004.1"/>
    <property type="molecule type" value="Genomic_DNA"/>
</dbReference>
<reference evidence="2" key="2">
    <citation type="submission" date="2021-08" db="EMBL/GenBank/DDBJ databases">
        <authorList>
            <person name="Gostincar C."/>
            <person name="Sun X."/>
            <person name="Song Z."/>
            <person name="Gunde-Cimerman N."/>
        </authorList>
    </citation>
    <scope>NUCLEOTIDE SEQUENCE</scope>
    <source>
        <strain evidence="2">EXF-8016</strain>
    </source>
</reference>
<comment type="caution">
    <text evidence="2">The sequence shown here is derived from an EMBL/GenBank/DDBJ whole genome shotgun (WGS) entry which is preliminary data.</text>
</comment>
<feature type="compositionally biased region" description="Basic and acidic residues" evidence="1">
    <location>
        <begin position="76"/>
        <end position="85"/>
    </location>
</feature>
<sequence length="95" mass="10499">LLASMAKSDSAIESIQSKVMDGRWAYRSLAGKKEKTRRGNHEFACASCSQTVLFTPHQNTNSTLQIADSLGIISRPSHEKSRLHQGDTPSKIQKE</sequence>
<protein>
    <submittedName>
        <fullName evidence="2">Uncharacterized protein</fullName>
    </submittedName>
</protein>
<accession>A0A9P8GS38</accession>